<accession>A0A0D2LHF5</accession>
<dbReference type="Proteomes" id="UP000054270">
    <property type="component" value="Unassembled WGS sequence"/>
</dbReference>
<name>A0A0D2LHF5_HYPSF</name>
<sequence length="80" mass="8372">MCPAKCPPRGCVHAAQAPPLTVPGPRVPDSQRHMWGPRASVGPKTGRKHRTEARTHAPPPARPPARPPTHGRTGGGTAPV</sequence>
<dbReference type="AlphaFoldDB" id="A0A0D2LHF5"/>
<feature type="region of interest" description="Disordered" evidence="1">
    <location>
        <begin position="1"/>
        <end position="80"/>
    </location>
</feature>
<evidence type="ECO:0000313" key="2">
    <source>
        <dbReference type="EMBL" id="KJA27062.1"/>
    </source>
</evidence>
<proteinExistence type="predicted"/>
<evidence type="ECO:0000256" key="1">
    <source>
        <dbReference type="SAM" id="MobiDB-lite"/>
    </source>
</evidence>
<protein>
    <submittedName>
        <fullName evidence="2">Uncharacterized protein</fullName>
    </submittedName>
</protein>
<gene>
    <name evidence="2" type="ORF">HYPSUDRAFT_198362</name>
</gene>
<evidence type="ECO:0000313" key="3">
    <source>
        <dbReference type="Proteomes" id="UP000054270"/>
    </source>
</evidence>
<keyword evidence="3" id="KW-1185">Reference proteome</keyword>
<dbReference type="EMBL" id="KN817525">
    <property type="protein sequence ID" value="KJA27062.1"/>
    <property type="molecule type" value="Genomic_DNA"/>
</dbReference>
<feature type="compositionally biased region" description="Pro residues" evidence="1">
    <location>
        <begin position="57"/>
        <end position="67"/>
    </location>
</feature>
<reference evidence="3" key="1">
    <citation type="submission" date="2014-04" db="EMBL/GenBank/DDBJ databases">
        <title>Evolutionary Origins and Diversification of the Mycorrhizal Mutualists.</title>
        <authorList>
            <consortium name="DOE Joint Genome Institute"/>
            <consortium name="Mycorrhizal Genomics Consortium"/>
            <person name="Kohler A."/>
            <person name="Kuo A."/>
            <person name="Nagy L.G."/>
            <person name="Floudas D."/>
            <person name="Copeland A."/>
            <person name="Barry K.W."/>
            <person name="Cichocki N."/>
            <person name="Veneault-Fourrey C."/>
            <person name="LaButti K."/>
            <person name="Lindquist E.A."/>
            <person name="Lipzen A."/>
            <person name="Lundell T."/>
            <person name="Morin E."/>
            <person name="Murat C."/>
            <person name="Riley R."/>
            <person name="Ohm R."/>
            <person name="Sun H."/>
            <person name="Tunlid A."/>
            <person name="Henrissat B."/>
            <person name="Grigoriev I.V."/>
            <person name="Hibbett D.S."/>
            <person name="Martin F."/>
        </authorList>
    </citation>
    <scope>NUCLEOTIDE SEQUENCE [LARGE SCALE GENOMIC DNA]</scope>
    <source>
        <strain evidence="3">FD-334 SS-4</strain>
    </source>
</reference>
<organism evidence="2 3">
    <name type="scientific">Hypholoma sublateritium (strain FD-334 SS-4)</name>
    <dbReference type="NCBI Taxonomy" id="945553"/>
    <lineage>
        <taxon>Eukaryota</taxon>
        <taxon>Fungi</taxon>
        <taxon>Dikarya</taxon>
        <taxon>Basidiomycota</taxon>
        <taxon>Agaricomycotina</taxon>
        <taxon>Agaricomycetes</taxon>
        <taxon>Agaricomycetidae</taxon>
        <taxon>Agaricales</taxon>
        <taxon>Agaricineae</taxon>
        <taxon>Strophariaceae</taxon>
        <taxon>Hypholoma</taxon>
    </lineage>
</organism>